<evidence type="ECO:0000313" key="2">
    <source>
        <dbReference type="EMBL" id="CAB4701555.1"/>
    </source>
</evidence>
<feature type="region of interest" description="Disordered" evidence="1">
    <location>
        <begin position="1"/>
        <end position="53"/>
    </location>
</feature>
<gene>
    <name evidence="2" type="ORF">UFOPK2582_00966</name>
</gene>
<evidence type="ECO:0000256" key="1">
    <source>
        <dbReference type="SAM" id="MobiDB-lite"/>
    </source>
</evidence>
<sequence>MTDSGVSRASWSDADASGTVYPKKAPSPRVSSSLADLRPDSVPASSVAQAISTTESTVEPVALTSAKLPRRGSGRSGLVFTPSTTIPTTDEQVREGVSYMVWDAPWETFEHFAVGETIYLVDPATDRIVWETRVAESVSVPFESADAFRDMIAGRWGQAIFAKTGTDPLPGWGVAWRAEPVRQLDLARPADQDAWPGFMFTSQLDAPTAAALGLAK</sequence>
<proteinExistence type="predicted"/>
<dbReference type="EMBL" id="CAEZXS010000106">
    <property type="protein sequence ID" value="CAB4701555.1"/>
    <property type="molecule type" value="Genomic_DNA"/>
</dbReference>
<accession>A0A6J6PXN3</accession>
<feature type="compositionally biased region" description="Polar residues" evidence="1">
    <location>
        <begin position="1"/>
        <end position="10"/>
    </location>
</feature>
<feature type="compositionally biased region" description="Polar residues" evidence="1">
    <location>
        <begin position="43"/>
        <end position="53"/>
    </location>
</feature>
<dbReference type="AlphaFoldDB" id="A0A6J6PXN3"/>
<name>A0A6J6PXN3_9ZZZZ</name>
<organism evidence="2">
    <name type="scientific">freshwater metagenome</name>
    <dbReference type="NCBI Taxonomy" id="449393"/>
    <lineage>
        <taxon>unclassified sequences</taxon>
        <taxon>metagenomes</taxon>
        <taxon>ecological metagenomes</taxon>
    </lineage>
</organism>
<protein>
    <submittedName>
        <fullName evidence="2">Unannotated protein</fullName>
    </submittedName>
</protein>
<reference evidence="2" key="1">
    <citation type="submission" date="2020-05" db="EMBL/GenBank/DDBJ databases">
        <authorList>
            <person name="Chiriac C."/>
            <person name="Salcher M."/>
            <person name="Ghai R."/>
            <person name="Kavagutti S V."/>
        </authorList>
    </citation>
    <scope>NUCLEOTIDE SEQUENCE</scope>
</reference>